<dbReference type="PANTHER" id="PTHR47356:SF2">
    <property type="entry name" value="FAD-BINDING DOMAIN-CONTAINING PROTEIN-RELATED"/>
    <property type="match status" value="1"/>
</dbReference>
<evidence type="ECO:0000256" key="3">
    <source>
        <dbReference type="ARBA" id="ARBA00022630"/>
    </source>
</evidence>
<feature type="domain" description="FAD-binding" evidence="7">
    <location>
        <begin position="52"/>
        <end position="382"/>
    </location>
</feature>
<accession>A0A179F5F7</accession>
<protein>
    <submittedName>
        <fullName evidence="8">FAD binding domain-containing protein</fullName>
    </submittedName>
</protein>
<comment type="caution">
    <text evidence="8">The sequence shown here is derived from an EMBL/GenBank/DDBJ whole genome shotgun (WGS) entry which is preliminary data.</text>
</comment>
<evidence type="ECO:0000313" key="9">
    <source>
        <dbReference type="Proteomes" id="UP000078397"/>
    </source>
</evidence>
<keyword evidence="6" id="KW-0503">Monooxygenase</keyword>
<dbReference type="KEGG" id="pchm:VFPPC_06770"/>
<sequence>MLPWARITGERPLNAIPSGKRAPCSLVAPAPHLPQVLQIGQLKMISANSSFKAIIIGGGPVGLATAHALHLANIDFVLLERRPAIVEDKGASLIVHPHTLRVLHQFGVLDELLPRGAELSHHLSFLASGHVFNESNRYTQIRENHGHGPVAFHRAELVETLYNGLPTTIRENILTDKKVVDIQTAQDGVTVACADGSTFLGSIVIGADGVHSKTRLLMRGLALAEDPSREWDPQQPYTAEYKLLFGSFPSPSPPGQGYDIQAKDRAIMYFSGPERGWFFLYKRLQKPTSERTSYTDEDIDKMAKEFAEFPLTRGVKVKDVWPKMLGSGLTNLDEGLVKNWSFGRIVLVGDACHKMTTHLGLGFNHGIQDVVVLCNRLRKSLQATPSGKVDANTLTGVFFEYAAVRMGSLSSLTGDIYKSGLETRMHAWHNLGYYVLSRYLSVPSAVENLVMQYMMMPEFRKGQVLDYVFKEERMKGKVSWIYSMGFGQHDD</sequence>
<gene>
    <name evidence="8" type="ORF">VFPPC_06770</name>
</gene>
<evidence type="ECO:0000256" key="2">
    <source>
        <dbReference type="ARBA" id="ARBA00007992"/>
    </source>
</evidence>
<organism evidence="8 9">
    <name type="scientific">Pochonia chlamydosporia 170</name>
    <dbReference type="NCBI Taxonomy" id="1380566"/>
    <lineage>
        <taxon>Eukaryota</taxon>
        <taxon>Fungi</taxon>
        <taxon>Dikarya</taxon>
        <taxon>Ascomycota</taxon>
        <taxon>Pezizomycotina</taxon>
        <taxon>Sordariomycetes</taxon>
        <taxon>Hypocreomycetidae</taxon>
        <taxon>Hypocreales</taxon>
        <taxon>Clavicipitaceae</taxon>
        <taxon>Pochonia</taxon>
    </lineage>
</organism>
<keyword evidence="5" id="KW-0560">Oxidoreductase</keyword>
<evidence type="ECO:0000313" key="8">
    <source>
        <dbReference type="EMBL" id="OAQ60658.1"/>
    </source>
</evidence>
<dbReference type="PANTHER" id="PTHR47356">
    <property type="entry name" value="FAD-DEPENDENT MONOOXYGENASE ASQG-RELATED"/>
    <property type="match status" value="1"/>
</dbReference>
<dbReference type="Gene3D" id="3.50.50.60">
    <property type="entry name" value="FAD/NAD(P)-binding domain"/>
    <property type="match status" value="1"/>
</dbReference>
<dbReference type="PRINTS" id="PR00420">
    <property type="entry name" value="RNGMNOXGNASE"/>
</dbReference>
<keyword evidence="4" id="KW-0274">FAD</keyword>
<evidence type="ECO:0000259" key="7">
    <source>
        <dbReference type="Pfam" id="PF01494"/>
    </source>
</evidence>
<dbReference type="Proteomes" id="UP000078397">
    <property type="component" value="Unassembled WGS sequence"/>
</dbReference>
<evidence type="ECO:0000256" key="4">
    <source>
        <dbReference type="ARBA" id="ARBA00022827"/>
    </source>
</evidence>
<proteinExistence type="inferred from homology"/>
<dbReference type="InterPro" id="IPR050562">
    <property type="entry name" value="FAD_mOase_fung"/>
</dbReference>
<comment type="similarity">
    <text evidence="2">Belongs to the paxM FAD-dependent monooxygenase family.</text>
</comment>
<dbReference type="EMBL" id="LSBJ02000008">
    <property type="protein sequence ID" value="OAQ60658.1"/>
    <property type="molecule type" value="Genomic_DNA"/>
</dbReference>
<keyword evidence="3" id="KW-0285">Flavoprotein</keyword>
<dbReference type="OrthoDB" id="2431938at2759"/>
<keyword evidence="9" id="KW-1185">Reference proteome</keyword>
<dbReference type="AlphaFoldDB" id="A0A179F5F7"/>
<dbReference type="GO" id="GO:0071949">
    <property type="term" value="F:FAD binding"/>
    <property type="evidence" value="ECO:0007669"/>
    <property type="project" value="InterPro"/>
</dbReference>
<dbReference type="GeneID" id="28849744"/>
<dbReference type="InterPro" id="IPR002938">
    <property type="entry name" value="FAD-bd"/>
</dbReference>
<dbReference type="GO" id="GO:0004497">
    <property type="term" value="F:monooxygenase activity"/>
    <property type="evidence" value="ECO:0007669"/>
    <property type="project" value="UniProtKB-KW"/>
</dbReference>
<comment type="cofactor">
    <cofactor evidence="1">
        <name>FAD</name>
        <dbReference type="ChEBI" id="CHEBI:57692"/>
    </cofactor>
</comment>
<dbReference type="InterPro" id="IPR036188">
    <property type="entry name" value="FAD/NAD-bd_sf"/>
</dbReference>
<evidence type="ECO:0000256" key="1">
    <source>
        <dbReference type="ARBA" id="ARBA00001974"/>
    </source>
</evidence>
<dbReference type="SUPFAM" id="SSF51905">
    <property type="entry name" value="FAD/NAD(P)-binding domain"/>
    <property type="match status" value="1"/>
</dbReference>
<dbReference type="RefSeq" id="XP_018138536.1">
    <property type="nucleotide sequence ID" value="XM_018285750.1"/>
</dbReference>
<evidence type="ECO:0000256" key="5">
    <source>
        <dbReference type="ARBA" id="ARBA00023002"/>
    </source>
</evidence>
<dbReference type="STRING" id="1380566.A0A179F5F7"/>
<reference evidence="8 9" key="1">
    <citation type="journal article" date="2016" name="PLoS Pathog.">
        <title>Biosynthesis of antibiotic leucinostatins in bio-control fungus Purpureocillium lilacinum and their inhibition on phytophthora revealed by genome mining.</title>
        <authorList>
            <person name="Wang G."/>
            <person name="Liu Z."/>
            <person name="Lin R."/>
            <person name="Li E."/>
            <person name="Mao Z."/>
            <person name="Ling J."/>
            <person name="Yang Y."/>
            <person name="Yin W.B."/>
            <person name="Xie B."/>
        </authorList>
    </citation>
    <scope>NUCLEOTIDE SEQUENCE [LARGE SCALE GENOMIC DNA]</scope>
    <source>
        <strain evidence="8">170</strain>
    </source>
</reference>
<evidence type="ECO:0000256" key="6">
    <source>
        <dbReference type="ARBA" id="ARBA00023033"/>
    </source>
</evidence>
<name>A0A179F5F7_METCM</name>
<dbReference type="Pfam" id="PF01494">
    <property type="entry name" value="FAD_binding_3"/>
    <property type="match status" value="1"/>
</dbReference>